<dbReference type="EMBL" id="HG676977">
    <property type="protein sequence ID" value="CDJ44368.1"/>
    <property type="molecule type" value="Genomic_DNA"/>
</dbReference>
<feature type="chain" id="PRO_5004674074" description="NOMO-like N-terminal beta-sandwich domain-containing protein" evidence="2">
    <location>
        <begin position="21"/>
        <end position="412"/>
    </location>
</feature>
<feature type="domain" description="NOMO-like N-terminal beta-sandwich" evidence="3">
    <location>
        <begin position="57"/>
        <end position="132"/>
    </location>
</feature>
<dbReference type="InterPro" id="IPR055075">
    <property type="entry name" value="NOMO-like_N"/>
</dbReference>
<feature type="signal peptide" evidence="2">
    <location>
        <begin position="1"/>
        <end position="20"/>
    </location>
</feature>
<feature type="compositionally biased region" description="Pro residues" evidence="1">
    <location>
        <begin position="205"/>
        <end position="218"/>
    </location>
</feature>
<dbReference type="Pfam" id="PF22898">
    <property type="entry name" value="NOMO1-like_1st"/>
    <property type="match status" value="1"/>
</dbReference>
<reference evidence="4" key="1">
    <citation type="submission" date="2013-10" db="EMBL/GenBank/DDBJ databases">
        <title>Genomic analysis of the causative agents of coccidiosis in chickens.</title>
        <authorList>
            <person name="Reid A.J."/>
            <person name="Blake D."/>
            <person name="Billington K."/>
            <person name="Browne H."/>
            <person name="Dunn M."/>
            <person name="Hung S."/>
            <person name="Kawahara F."/>
            <person name="Miranda-Saavedra D."/>
            <person name="Mourier T."/>
            <person name="Nagra H."/>
            <person name="Otto T.D."/>
            <person name="Rawlings N."/>
            <person name="Sanchez A."/>
            <person name="Sanders M."/>
            <person name="Subramaniam C."/>
            <person name="Tay Y."/>
            <person name="Dear P."/>
            <person name="Doerig C."/>
            <person name="Gruber A."/>
            <person name="Parkinson J."/>
            <person name="Shirley M."/>
            <person name="Wan K.L."/>
            <person name="Berriman M."/>
            <person name="Tomley F."/>
            <person name="Pain A."/>
        </authorList>
    </citation>
    <scope>NUCLEOTIDE SEQUENCE [LARGE SCALE GENOMIC DNA]</scope>
    <source>
        <strain evidence="4">Houghton</strain>
    </source>
</reference>
<feature type="compositionally biased region" description="Gly residues" evidence="1">
    <location>
        <begin position="219"/>
        <end position="229"/>
    </location>
</feature>
<protein>
    <recommendedName>
        <fullName evidence="3">NOMO-like N-terminal beta-sandwich domain-containing protein</fullName>
    </recommendedName>
</protein>
<keyword evidence="2" id="KW-0732">Signal</keyword>
<dbReference type="OrthoDB" id="10263633at2759"/>
<evidence type="ECO:0000313" key="4">
    <source>
        <dbReference type="EMBL" id="CDJ44368.1"/>
    </source>
</evidence>
<dbReference type="RefSeq" id="XP_013235117.1">
    <property type="nucleotide sequence ID" value="XM_013379663.1"/>
</dbReference>
<organism evidence="4 5">
    <name type="scientific">Eimeria tenella</name>
    <name type="common">Coccidian parasite</name>
    <dbReference type="NCBI Taxonomy" id="5802"/>
    <lineage>
        <taxon>Eukaryota</taxon>
        <taxon>Sar</taxon>
        <taxon>Alveolata</taxon>
        <taxon>Apicomplexa</taxon>
        <taxon>Conoidasida</taxon>
        <taxon>Coccidia</taxon>
        <taxon>Eucoccidiorida</taxon>
        <taxon>Eimeriorina</taxon>
        <taxon>Eimeriidae</taxon>
        <taxon>Eimeria</taxon>
    </lineage>
</organism>
<evidence type="ECO:0000259" key="3">
    <source>
        <dbReference type="Pfam" id="PF22898"/>
    </source>
</evidence>
<reference evidence="4" key="2">
    <citation type="submission" date="2013-10" db="EMBL/GenBank/DDBJ databases">
        <authorList>
            <person name="Aslett M."/>
        </authorList>
    </citation>
    <scope>NUCLEOTIDE SEQUENCE [LARGE SCALE GENOMIC DNA]</scope>
    <source>
        <strain evidence="4">Houghton</strain>
    </source>
</reference>
<evidence type="ECO:0000256" key="1">
    <source>
        <dbReference type="SAM" id="MobiDB-lite"/>
    </source>
</evidence>
<accession>U6L580</accession>
<dbReference type="VEuPathDB" id="ToxoDB:ETH_00014890"/>
<gene>
    <name evidence="4" type="ORF">ETH_00014890</name>
</gene>
<keyword evidence="5" id="KW-1185">Reference proteome</keyword>
<evidence type="ECO:0000256" key="2">
    <source>
        <dbReference type="SAM" id="SignalP"/>
    </source>
</evidence>
<feature type="region of interest" description="Disordered" evidence="1">
    <location>
        <begin position="200"/>
        <end position="230"/>
    </location>
</feature>
<name>U6L580_EIMTE</name>
<evidence type="ECO:0000313" key="5">
    <source>
        <dbReference type="Proteomes" id="UP000030747"/>
    </source>
</evidence>
<dbReference type="AlphaFoldDB" id="U6L580"/>
<sequence length="412" mass="41890">MGRLCLFGAAGIALLLLLQASGPPAATAAAAQQQQQQDDEVHVCEGRVLLSSSKKKEAEEALDLSAVSVRLLTKNGALLDSQPCSPSGLYIIPLPPEALGAPLLLQVVGPPEFVFEEETKIIQTGKCTQENNFVIKGFGISGEVVSFGTGQGVEGVPLLLQPAATATAAPATAAAAAAAVTTKRDGSFRLAMPTQGRFVLSVGTPEPPGGPPGGPSGAPPGGRLGGPSGGPSWVLSPQQILVEVDAAGRVSPSRVSFKAVAARIEGEGPAGLEATAAAVLLLPPDCPAVFAANCGALPLEAAAAAKLLAPAALAAALPGAAKGLVESSSKPSLCAAAIDRKTGKFAFPAAPLCSCWLLLSPLAIPHPQQQQQQQQQQAVQLFFSPEVQQLVPSRGVFSPEPFKARKKQDFAV</sequence>
<dbReference type="GeneID" id="25252132"/>
<dbReference type="VEuPathDB" id="ToxoDB:ETH2_1244600"/>
<dbReference type="Proteomes" id="UP000030747">
    <property type="component" value="Unassembled WGS sequence"/>
</dbReference>
<proteinExistence type="predicted"/>